<dbReference type="AlphaFoldDB" id="A0A4R3VT66"/>
<protein>
    <submittedName>
        <fullName evidence="1">Uncharacterized protein</fullName>
    </submittedName>
</protein>
<keyword evidence="2" id="KW-1185">Reference proteome</keyword>
<accession>A0A4R3VT66</accession>
<dbReference type="Proteomes" id="UP000295197">
    <property type="component" value="Unassembled WGS sequence"/>
</dbReference>
<name>A0A4R3VT66_9SPHI</name>
<dbReference type="EMBL" id="SMBZ01000044">
    <property type="protein sequence ID" value="TCV08467.1"/>
    <property type="molecule type" value="Genomic_DNA"/>
</dbReference>
<reference evidence="1 2" key="1">
    <citation type="submission" date="2019-03" db="EMBL/GenBank/DDBJ databases">
        <title>Genomic Encyclopedia of Type Strains, Phase IV (KMG-IV): sequencing the most valuable type-strain genomes for metagenomic binning, comparative biology and taxonomic classification.</title>
        <authorList>
            <person name="Goeker M."/>
        </authorList>
    </citation>
    <scope>NUCLEOTIDE SEQUENCE [LARGE SCALE GENOMIC DNA]</scope>
    <source>
        <strain evidence="1 2">DSM 22362</strain>
    </source>
</reference>
<comment type="caution">
    <text evidence="1">The sequence shown here is derived from an EMBL/GenBank/DDBJ whole genome shotgun (WGS) entry which is preliminary data.</text>
</comment>
<evidence type="ECO:0000313" key="1">
    <source>
        <dbReference type="EMBL" id="TCV08467.1"/>
    </source>
</evidence>
<organism evidence="1 2">
    <name type="scientific">Sphingobacterium alimentarium</name>
    <dbReference type="NCBI Taxonomy" id="797292"/>
    <lineage>
        <taxon>Bacteria</taxon>
        <taxon>Pseudomonadati</taxon>
        <taxon>Bacteroidota</taxon>
        <taxon>Sphingobacteriia</taxon>
        <taxon>Sphingobacteriales</taxon>
        <taxon>Sphingobacteriaceae</taxon>
        <taxon>Sphingobacterium</taxon>
    </lineage>
</organism>
<sequence length="104" mass="12389">MDLNKYVLIHNDSKGFFNDSVYINWSVIYINTVERWVGLQYYDPQYFVKINDKLLQSDMGEKFVPIDFDIKSCVKYETTITHTDSLVTFNLPKEAIYKTIELRF</sequence>
<gene>
    <name evidence="1" type="ORF">EDC17_10445</name>
</gene>
<evidence type="ECO:0000313" key="2">
    <source>
        <dbReference type="Proteomes" id="UP000295197"/>
    </source>
</evidence>
<dbReference type="RefSeq" id="WP_132778588.1">
    <property type="nucleotide sequence ID" value="NZ_SMBZ01000044.1"/>
</dbReference>
<proteinExistence type="predicted"/>